<protein>
    <recommendedName>
        <fullName evidence="6">Reticulon-like protein</fullName>
    </recommendedName>
</protein>
<dbReference type="GO" id="GO:0005789">
    <property type="term" value="C:endoplasmic reticulum membrane"/>
    <property type="evidence" value="ECO:0007669"/>
    <property type="project" value="UniProtKB-SubCell"/>
</dbReference>
<evidence type="ECO:0000256" key="6">
    <source>
        <dbReference type="RuleBase" id="RU363132"/>
    </source>
</evidence>
<accession>A0A654F1U3</accession>
<evidence type="ECO:0000259" key="7">
    <source>
        <dbReference type="PROSITE" id="PS50845"/>
    </source>
</evidence>
<evidence type="ECO:0000313" key="9">
    <source>
        <dbReference type="Proteomes" id="UP000426265"/>
    </source>
</evidence>
<evidence type="ECO:0000256" key="3">
    <source>
        <dbReference type="ARBA" id="ARBA00022824"/>
    </source>
</evidence>
<reference evidence="8 9" key="1">
    <citation type="submission" date="2019-11" db="EMBL/GenBank/DDBJ databases">
        <authorList>
            <person name="Jiao W.-B."/>
            <person name="Schneeberger K."/>
        </authorList>
    </citation>
    <scope>NUCLEOTIDE SEQUENCE [LARGE SCALE GENOMIC DNA]</scope>
    <source>
        <strain evidence="9">cv. An-1</strain>
    </source>
</reference>
<dbReference type="Proteomes" id="UP000426265">
    <property type="component" value="Unassembled WGS sequence"/>
</dbReference>
<feature type="transmembrane region" description="Helical" evidence="6">
    <location>
        <begin position="24"/>
        <end position="40"/>
    </location>
</feature>
<dbReference type="PROSITE" id="PS50845">
    <property type="entry name" value="RETICULON"/>
    <property type="match status" value="1"/>
</dbReference>
<evidence type="ECO:0000256" key="1">
    <source>
        <dbReference type="ARBA" id="ARBA00004477"/>
    </source>
</evidence>
<dbReference type="InterPro" id="IPR003388">
    <property type="entry name" value="Reticulon"/>
</dbReference>
<evidence type="ECO:0000256" key="2">
    <source>
        <dbReference type="ARBA" id="ARBA00022692"/>
    </source>
</evidence>
<keyword evidence="2 6" id="KW-0812">Transmembrane</keyword>
<comment type="subcellular location">
    <subcellularLocation>
        <location evidence="1 6">Endoplasmic reticulum membrane</location>
        <topology evidence="1 6">Multi-pass membrane protein</topology>
    </subcellularLocation>
</comment>
<feature type="transmembrane region" description="Helical" evidence="6">
    <location>
        <begin position="120"/>
        <end position="153"/>
    </location>
</feature>
<name>A0A654F1U3_ARATH</name>
<proteinExistence type="predicted"/>
<keyword evidence="5 6" id="KW-0472">Membrane</keyword>
<keyword evidence="4 6" id="KW-1133">Transmembrane helix</keyword>
<feature type="transmembrane region" description="Helical" evidence="6">
    <location>
        <begin position="47"/>
        <end position="68"/>
    </location>
</feature>
<sequence>MMSLVDQILGEGAVADLCLWKDKINSGITLVMATLFWFLLEFMEARLVPLLCSILLLLMLLLFLWVKFGEVFFTRRPPTPEELNQPDSPLKTLFLMMEGHLLMLYEIAYGKDNKTFLKTILYVTIIYHIGSYISLLTILYICLVCSLTIPVVYMQFQEVIDSLMEKVLEEKNNLLEVFKNVVSKIPRAPKVDSS</sequence>
<dbReference type="ExpressionAtlas" id="A0A654F1U3">
    <property type="expression patterns" value="baseline and differential"/>
</dbReference>
<dbReference type="EMBL" id="CACRSJ010000105">
    <property type="protein sequence ID" value="VYS51701.1"/>
    <property type="molecule type" value="Genomic_DNA"/>
</dbReference>
<gene>
    <name evidence="8" type="ORF">AN1_LOCUS7168</name>
</gene>
<dbReference type="AlphaFoldDB" id="A0A654F1U3"/>
<evidence type="ECO:0000256" key="4">
    <source>
        <dbReference type="ARBA" id="ARBA00022989"/>
    </source>
</evidence>
<evidence type="ECO:0000313" key="8">
    <source>
        <dbReference type="EMBL" id="VYS51701.1"/>
    </source>
</evidence>
<dbReference type="InterPro" id="IPR045064">
    <property type="entry name" value="Reticulon-like"/>
</dbReference>
<dbReference type="GO" id="GO:0009617">
    <property type="term" value="P:response to bacterium"/>
    <property type="evidence" value="ECO:0007669"/>
    <property type="project" value="InterPro"/>
</dbReference>
<evidence type="ECO:0000256" key="5">
    <source>
        <dbReference type="ARBA" id="ARBA00023136"/>
    </source>
</evidence>
<organism evidence="8 9">
    <name type="scientific">Arabidopsis thaliana</name>
    <name type="common">Mouse-ear cress</name>
    <dbReference type="NCBI Taxonomy" id="3702"/>
    <lineage>
        <taxon>Eukaryota</taxon>
        <taxon>Viridiplantae</taxon>
        <taxon>Streptophyta</taxon>
        <taxon>Embryophyta</taxon>
        <taxon>Tracheophyta</taxon>
        <taxon>Spermatophyta</taxon>
        <taxon>Magnoliopsida</taxon>
        <taxon>eudicotyledons</taxon>
        <taxon>Gunneridae</taxon>
        <taxon>Pentapetalae</taxon>
        <taxon>rosids</taxon>
        <taxon>malvids</taxon>
        <taxon>Brassicales</taxon>
        <taxon>Brassicaceae</taxon>
        <taxon>Camelineae</taxon>
        <taxon>Arabidopsis</taxon>
    </lineage>
</organism>
<dbReference type="Pfam" id="PF02453">
    <property type="entry name" value="Reticulon"/>
    <property type="match status" value="1"/>
</dbReference>
<feature type="domain" description="Reticulon" evidence="7">
    <location>
        <begin position="14"/>
        <end position="194"/>
    </location>
</feature>
<keyword evidence="3 6" id="KW-0256">Endoplasmic reticulum</keyword>
<dbReference type="PANTHER" id="PTHR10994">
    <property type="entry name" value="RETICULON"/>
    <property type="match status" value="1"/>
</dbReference>
<dbReference type="PANTHER" id="PTHR10994:SF177">
    <property type="entry name" value="RETICULON-LIKE PROTEIN B15"/>
    <property type="match status" value="1"/>
</dbReference>